<organism evidence="2 3">
    <name type="scientific">Glossina palpalis gambiensis</name>
    <dbReference type="NCBI Taxonomy" id="67801"/>
    <lineage>
        <taxon>Eukaryota</taxon>
        <taxon>Metazoa</taxon>
        <taxon>Ecdysozoa</taxon>
        <taxon>Arthropoda</taxon>
        <taxon>Hexapoda</taxon>
        <taxon>Insecta</taxon>
        <taxon>Pterygota</taxon>
        <taxon>Neoptera</taxon>
        <taxon>Endopterygota</taxon>
        <taxon>Diptera</taxon>
        <taxon>Brachycera</taxon>
        <taxon>Muscomorpha</taxon>
        <taxon>Hippoboscoidea</taxon>
        <taxon>Glossinidae</taxon>
        <taxon>Glossina</taxon>
    </lineage>
</organism>
<name>A0A1B0BGG8_9MUSC</name>
<dbReference type="EMBL" id="JXJN01013857">
    <property type="status" value="NOT_ANNOTATED_CDS"/>
    <property type="molecule type" value="Genomic_DNA"/>
</dbReference>
<accession>A0A1B0BGG8</accession>
<reference evidence="3" key="1">
    <citation type="submission" date="2015-01" db="EMBL/GenBank/DDBJ databases">
        <authorList>
            <person name="Aksoy S."/>
            <person name="Warren W."/>
            <person name="Wilson R.K."/>
        </authorList>
    </citation>
    <scope>NUCLEOTIDE SEQUENCE [LARGE SCALE GENOMIC DNA]</scope>
    <source>
        <strain evidence="3">IAEA</strain>
    </source>
</reference>
<evidence type="ECO:0000313" key="2">
    <source>
        <dbReference type="EnsemblMetazoa" id="GPPI029240-PA"/>
    </source>
</evidence>
<sequence>MQGNSYLICNKSVSKYQPHSSTQAKLILSELEQRVIEAEERAEEAEDKCPLENGNAAVAFQRESIIILTVCVFSNTFSLI</sequence>
<keyword evidence="1" id="KW-0175">Coiled coil</keyword>
<keyword evidence="3" id="KW-1185">Reference proteome</keyword>
<dbReference type="Proteomes" id="UP000092460">
    <property type="component" value="Unassembled WGS sequence"/>
</dbReference>
<dbReference type="EnsemblMetazoa" id="GPPI029240-RA">
    <property type="protein sequence ID" value="GPPI029240-PA"/>
    <property type="gene ID" value="GPPI029240"/>
</dbReference>
<dbReference type="VEuPathDB" id="VectorBase:GPPI029240"/>
<proteinExistence type="predicted"/>
<evidence type="ECO:0000256" key="1">
    <source>
        <dbReference type="SAM" id="Coils"/>
    </source>
</evidence>
<dbReference type="AlphaFoldDB" id="A0A1B0BGG8"/>
<feature type="coiled-coil region" evidence="1">
    <location>
        <begin position="21"/>
        <end position="48"/>
    </location>
</feature>
<reference evidence="2" key="2">
    <citation type="submission" date="2020-05" db="UniProtKB">
        <authorList>
            <consortium name="EnsemblMetazoa"/>
        </authorList>
    </citation>
    <scope>IDENTIFICATION</scope>
    <source>
        <strain evidence="2">IAEA</strain>
    </source>
</reference>
<evidence type="ECO:0000313" key="3">
    <source>
        <dbReference type="Proteomes" id="UP000092460"/>
    </source>
</evidence>
<protein>
    <submittedName>
        <fullName evidence="2">Uncharacterized protein</fullName>
    </submittedName>
</protein>